<evidence type="ECO:0000313" key="11">
    <source>
        <dbReference type="RefSeq" id="XP_030369345.1"/>
    </source>
</evidence>
<sequence length="652" mass="73542">MSVNLANIYAELLRKYGENYTITYGAPPTYLTTILGPCEIDSKIVLFFKENRSGATEKTPIKLTLKSECPISGPDLDLTGSPLKDDCLADAIADISLDLGLVNRNPWKPEEEYQRGVPVDKARAILCTEEFQSSDGVGSVWFLCDASDHSRTQLLQFEFNVTHFSRGILSYTGVLPAYMVTSQALVRQHVQAMAGSFETHIENLYQVNPNMSLRCSWSTHAQLPLLTDLTACEVSLKQTFRVGDCGPLTQDLMNQLRILLYIREDIIAYHNDDEAGNRRDPVYRCGRGIDMDELRDSINKTLTEVSGYADTYSSGDIECDIEEALHRAKVRRLTDLTDKLWELLKCCSSYKDLKMAFNMLFNCAARCNIVNTPTNKNRLAEIITELANRRLAIPCLSGSEPMELLLEIGLEKMYKDYEFIYTESKVCSANLLRNGGDSLYSTNSGASEANDADLVGQSKLRKSLHNAARGEPTSGSNVGSIRKTLLYHTNNPKSAGGKQQNVEIAGFRNSYFDESETAVKIGKLFQIHCTLEHLLMIHLTLNLSNVFNDVCAQLLKKPAPLIESIDDKLCDEMEIHLSSHYVRERLDGKDPHSRRITMKSSNKFRQLQSTFYFNLENICPPDLADWFQGDDKELVKERTYHSWLYRKIASLK</sequence>
<dbReference type="Pfam" id="PF09817">
    <property type="entry name" value="Zwilch"/>
    <property type="match status" value="1"/>
</dbReference>
<keyword evidence="8 9" id="KW-0137">Centromere</keyword>
<comment type="similarity">
    <text evidence="2 9">Belongs to the ZWILCH family.</text>
</comment>
<dbReference type="PANTHER" id="PTHR15995">
    <property type="entry name" value="PROTEIN ZWILCH HOMOLOG"/>
    <property type="match status" value="1"/>
</dbReference>
<evidence type="ECO:0000256" key="6">
    <source>
        <dbReference type="ARBA" id="ARBA00022838"/>
    </source>
</evidence>
<dbReference type="Proteomes" id="UP000504634">
    <property type="component" value="Unplaced"/>
</dbReference>
<dbReference type="OrthoDB" id="5556307at2759"/>
<proteinExistence type="inferred from homology"/>
<dbReference type="Gene3D" id="1.10.287.1880">
    <property type="match status" value="1"/>
</dbReference>
<name>A0A6J2T267_DROLE</name>
<dbReference type="GeneID" id="115620302"/>
<keyword evidence="6 9" id="KW-0995">Kinetochore</keyword>
<evidence type="ECO:0000256" key="1">
    <source>
        <dbReference type="ARBA" id="ARBA00004629"/>
    </source>
</evidence>
<dbReference type="RefSeq" id="XP_030369345.1">
    <property type="nucleotide sequence ID" value="XM_030513485.1"/>
</dbReference>
<dbReference type="GO" id="GO:0051301">
    <property type="term" value="P:cell division"/>
    <property type="evidence" value="ECO:0007669"/>
    <property type="project" value="UniProtKB-UniRule"/>
</dbReference>
<dbReference type="CTD" id="55055"/>
<evidence type="ECO:0000256" key="4">
    <source>
        <dbReference type="ARBA" id="ARBA00022618"/>
    </source>
</evidence>
<accession>A0A6J2T267</accession>
<evidence type="ECO:0000256" key="8">
    <source>
        <dbReference type="ARBA" id="ARBA00023328"/>
    </source>
</evidence>
<keyword evidence="4 9" id="KW-0132">Cell division</keyword>
<evidence type="ECO:0000256" key="9">
    <source>
        <dbReference type="RuleBase" id="RU369076"/>
    </source>
</evidence>
<evidence type="ECO:0000256" key="2">
    <source>
        <dbReference type="ARBA" id="ARBA00009062"/>
    </source>
</evidence>
<keyword evidence="3 9" id="KW-0158">Chromosome</keyword>
<comment type="function">
    <text evidence="9">Essential component of the mitotic checkpoint, which prevents cells from prematurely exiting mitosis. Required for the assembly of the dynein-dynactin and MAD1-MAD2 complexes onto kinetochores. Its function related to the spindle assembly machinery is proposed to depend on its association in the mitotic RZZ complex.</text>
</comment>
<keyword evidence="7 9" id="KW-0131">Cell cycle</keyword>
<protein>
    <recommendedName>
        <fullName evidence="9">Protein zwilch</fullName>
    </recommendedName>
</protein>
<dbReference type="Gene3D" id="1.20.58.730">
    <property type="match status" value="1"/>
</dbReference>
<gene>
    <name evidence="11" type="primary">LOC115620302</name>
</gene>
<dbReference type="PANTHER" id="PTHR15995:SF1">
    <property type="entry name" value="PROTEIN ZWILCH HOMOLOG"/>
    <property type="match status" value="1"/>
</dbReference>
<evidence type="ECO:0000313" key="10">
    <source>
        <dbReference type="Proteomes" id="UP000504634"/>
    </source>
</evidence>
<dbReference type="InterPro" id="IPR018630">
    <property type="entry name" value="Zwilch"/>
</dbReference>
<organism evidence="10 11">
    <name type="scientific">Drosophila lebanonensis</name>
    <name type="common">Fruit fly</name>
    <name type="synonym">Scaptodrosophila lebanonensis</name>
    <dbReference type="NCBI Taxonomy" id="7225"/>
    <lineage>
        <taxon>Eukaryota</taxon>
        <taxon>Metazoa</taxon>
        <taxon>Ecdysozoa</taxon>
        <taxon>Arthropoda</taxon>
        <taxon>Hexapoda</taxon>
        <taxon>Insecta</taxon>
        <taxon>Pterygota</taxon>
        <taxon>Neoptera</taxon>
        <taxon>Endopterygota</taxon>
        <taxon>Diptera</taxon>
        <taxon>Brachycera</taxon>
        <taxon>Muscomorpha</taxon>
        <taxon>Ephydroidea</taxon>
        <taxon>Drosophilidae</taxon>
        <taxon>Scaptodrosophila</taxon>
    </lineage>
</organism>
<evidence type="ECO:0000256" key="7">
    <source>
        <dbReference type="ARBA" id="ARBA00023306"/>
    </source>
</evidence>
<reference evidence="11" key="1">
    <citation type="submission" date="2025-08" db="UniProtKB">
        <authorList>
            <consortium name="RefSeq"/>
        </authorList>
    </citation>
    <scope>IDENTIFICATION</scope>
    <source>
        <strain evidence="11">11010-0011.00</strain>
        <tissue evidence="11">Whole body</tissue>
    </source>
</reference>
<keyword evidence="10" id="KW-1185">Reference proteome</keyword>
<dbReference type="AlphaFoldDB" id="A0A6J2T267"/>
<comment type="subcellular location">
    <subcellularLocation>
        <location evidence="1 9">Chromosome</location>
        <location evidence="1 9">Centromere</location>
        <location evidence="1 9">Kinetochore</location>
    </subcellularLocation>
</comment>
<evidence type="ECO:0000256" key="5">
    <source>
        <dbReference type="ARBA" id="ARBA00022776"/>
    </source>
</evidence>
<dbReference type="GO" id="GO:1990423">
    <property type="term" value="C:RZZ complex"/>
    <property type="evidence" value="ECO:0007669"/>
    <property type="project" value="UniProtKB-UniRule"/>
</dbReference>
<dbReference type="GO" id="GO:0007094">
    <property type="term" value="P:mitotic spindle assembly checkpoint signaling"/>
    <property type="evidence" value="ECO:0007669"/>
    <property type="project" value="UniProtKB-UniRule"/>
</dbReference>
<keyword evidence="5 9" id="KW-0498">Mitosis</keyword>
<dbReference type="GO" id="GO:0034501">
    <property type="term" value="P:protein localization to kinetochore"/>
    <property type="evidence" value="ECO:0007669"/>
    <property type="project" value="UniProtKB-UniRule"/>
</dbReference>
<comment type="subunit">
    <text evidence="9">Component of the RZZ complex.</text>
</comment>
<evidence type="ECO:0000256" key="3">
    <source>
        <dbReference type="ARBA" id="ARBA00022454"/>
    </source>
</evidence>